<dbReference type="InterPro" id="IPR010089">
    <property type="entry name" value="Flavoprotein_WrbA-like"/>
</dbReference>
<protein>
    <submittedName>
        <fullName evidence="5">NAD(P)H dehydrogenase (Quinone), Type IV</fullName>
        <ecNumber evidence="5">1.6.5.2</ecNumber>
    </submittedName>
</protein>
<comment type="cofactor">
    <cofactor evidence="1">
        <name>FMN</name>
        <dbReference type="ChEBI" id="CHEBI:58210"/>
    </cofactor>
</comment>
<proteinExistence type="inferred from homology"/>
<dbReference type="SUPFAM" id="SSF52218">
    <property type="entry name" value="Flavoproteins"/>
    <property type="match status" value="1"/>
</dbReference>
<name>A0A6J4KNR3_9BACT</name>
<dbReference type="NCBIfam" id="NF002999">
    <property type="entry name" value="PRK03767.1"/>
    <property type="match status" value="1"/>
</dbReference>
<comment type="similarity">
    <text evidence="2">Belongs to the WrbA family.</text>
</comment>
<evidence type="ECO:0000259" key="4">
    <source>
        <dbReference type="PROSITE" id="PS50902"/>
    </source>
</evidence>
<evidence type="ECO:0000256" key="2">
    <source>
        <dbReference type="ARBA" id="ARBA00006961"/>
    </source>
</evidence>
<reference evidence="5" key="1">
    <citation type="submission" date="2020-02" db="EMBL/GenBank/DDBJ databases">
        <authorList>
            <person name="Meier V. D."/>
        </authorList>
    </citation>
    <scope>NUCLEOTIDE SEQUENCE</scope>
    <source>
        <strain evidence="5">AVDCRST_MAG89</strain>
    </source>
</reference>
<dbReference type="PANTHER" id="PTHR30546">
    <property type="entry name" value="FLAVODOXIN-RELATED PROTEIN WRBA-RELATED"/>
    <property type="match status" value="1"/>
</dbReference>
<evidence type="ECO:0000256" key="3">
    <source>
        <dbReference type="SAM" id="MobiDB-lite"/>
    </source>
</evidence>
<dbReference type="EC" id="1.6.5.2" evidence="5"/>
<feature type="domain" description="Flavodoxin-like" evidence="4">
    <location>
        <begin position="5"/>
        <end position="200"/>
    </location>
</feature>
<dbReference type="EMBL" id="CADCTV010000247">
    <property type="protein sequence ID" value="CAA9311052.1"/>
    <property type="molecule type" value="Genomic_DNA"/>
</dbReference>
<dbReference type="GO" id="GO:0016020">
    <property type="term" value="C:membrane"/>
    <property type="evidence" value="ECO:0007669"/>
    <property type="project" value="TreeGrafter"/>
</dbReference>
<feature type="region of interest" description="Disordered" evidence="3">
    <location>
        <begin position="208"/>
        <end position="227"/>
    </location>
</feature>
<evidence type="ECO:0000313" key="5">
    <source>
        <dbReference type="EMBL" id="CAA9311052.1"/>
    </source>
</evidence>
<dbReference type="PANTHER" id="PTHR30546:SF23">
    <property type="entry name" value="FLAVOPROTEIN-LIKE PROTEIN YCP4-RELATED"/>
    <property type="match status" value="1"/>
</dbReference>
<accession>A0A6J4KNR3</accession>
<dbReference type="InterPro" id="IPR029039">
    <property type="entry name" value="Flavoprotein-like_sf"/>
</dbReference>
<evidence type="ECO:0000256" key="1">
    <source>
        <dbReference type="ARBA" id="ARBA00001917"/>
    </source>
</evidence>
<feature type="region of interest" description="Disordered" evidence="3">
    <location>
        <begin position="161"/>
        <end position="190"/>
    </location>
</feature>
<dbReference type="Pfam" id="PF03358">
    <property type="entry name" value="FMN_red"/>
    <property type="match status" value="1"/>
</dbReference>
<dbReference type="GO" id="GO:0009055">
    <property type="term" value="F:electron transfer activity"/>
    <property type="evidence" value="ECO:0007669"/>
    <property type="project" value="InterPro"/>
</dbReference>
<dbReference type="NCBIfam" id="TIGR01755">
    <property type="entry name" value="flav_wrbA"/>
    <property type="match status" value="1"/>
</dbReference>
<dbReference type="Gene3D" id="3.40.50.360">
    <property type="match status" value="1"/>
</dbReference>
<organism evidence="5">
    <name type="scientific">uncultured Gemmatimonadota bacterium</name>
    <dbReference type="NCBI Taxonomy" id="203437"/>
    <lineage>
        <taxon>Bacteria</taxon>
        <taxon>Pseudomonadati</taxon>
        <taxon>Gemmatimonadota</taxon>
        <taxon>environmental samples</taxon>
    </lineage>
</organism>
<dbReference type="FunFam" id="3.40.50.360:FF:000001">
    <property type="entry name" value="NAD(P)H dehydrogenase (Quinone) FQR1-like"/>
    <property type="match status" value="1"/>
</dbReference>
<dbReference type="GO" id="GO:0010181">
    <property type="term" value="F:FMN binding"/>
    <property type="evidence" value="ECO:0007669"/>
    <property type="project" value="InterPro"/>
</dbReference>
<dbReference type="PROSITE" id="PS50902">
    <property type="entry name" value="FLAVODOXIN_LIKE"/>
    <property type="match status" value="1"/>
</dbReference>
<dbReference type="InterPro" id="IPR008254">
    <property type="entry name" value="Flavodoxin/NO_synth"/>
</dbReference>
<sequence length="227" mass="24611">MATNVLVIYYSSYGHTARMAQSVAEGARGAEPDVEVRVVRVPELEEARRAMSAQEWYVKAQEAHADIPEATLDDLRWADGIIWGMPTRFGNMSAQVKQFIDTTGGLWANGELEDKATGIFTSSATIHGGQETTVITGLVPLLHLGMIFVGTPYGQNPQFLTTDGIGGSPYGPGTLAGNDGSRQPEERELTTARNLGSRVARVARRLKSLRAVQEHGQQPDAPQYEGQ</sequence>
<keyword evidence="5" id="KW-0560">Oxidoreductase</keyword>
<dbReference type="InterPro" id="IPR001226">
    <property type="entry name" value="Flavodoxin_CS"/>
</dbReference>
<gene>
    <name evidence="5" type="ORF">AVDCRST_MAG89-1118</name>
</gene>
<dbReference type="PROSITE" id="PS00201">
    <property type="entry name" value="FLAVODOXIN"/>
    <property type="match status" value="1"/>
</dbReference>
<dbReference type="GO" id="GO:0003955">
    <property type="term" value="F:NAD(P)H dehydrogenase (quinone) activity"/>
    <property type="evidence" value="ECO:0007669"/>
    <property type="project" value="UniProtKB-EC"/>
</dbReference>
<dbReference type="AlphaFoldDB" id="A0A6J4KNR3"/>
<dbReference type="InterPro" id="IPR005025">
    <property type="entry name" value="FMN_Rdtase-like_dom"/>
</dbReference>